<dbReference type="PANTHER" id="PTHR43283">
    <property type="entry name" value="BETA-LACTAMASE-RELATED"/>
    <property type="match status" value="1"/>
</dbReference>
<proteinExistence type="inferred from homology"/>
<evidence type="ECO:0000256" key="2">
    <source>
        <dbReference type="ARBA" id="ARBA00022801"/>
    </source>
</evidence>
<keyword evidence="2" id="KW-0378">Hydrolase</keyword>
<keyword evidence="5" id="KW-0012">Acyltransferase</keyword>
<dbReference type="STRING" id="1664694.A0A0N0NMK0"/>
<organism evidence="5 6">
    <name type="scientific">Cyphellophora attinorum</name>
    <dbReference type="NCBI Taxonomy" id="1664694"/>
    <lineage>
        <taxon>Eukaryota</taxon>
        <taxon>Fungi</taxon>
        <taxon>Dikarya</taxon>
        <taxon>Ascomycota</taxon>
        <taxon>Pezizomycotina</taxon>
        <taxon>Eurotiomycetes</taxon>
        <taxon>Chaetothyriomycetidae</taxon>
        <taxon>Chaetothyriales</taxon>
        <taxon>Cyphellophoraceae</taxon>
        <taxon>Cyphellophora</taxon>
    </lineage>
</organism>
<dbReference type="EMBL" id="LFJN01000012">
    <property type="protein sequence ID" value="KPI40551.1"/>
    <property type="molecule type" value="Genomic_DNA"/>
</dbReference>
<dbReference type="InterPro" id="IPR001466">
    <property type="entry name" value="Beta-lactam-related"/>
</dbReference>
<sequence>MPFALATLEDRLRTLTPTSIPGIVLLASTPNTSNAYTFATGGTSLSPTENPQPLTAASAFWLASCTKLLTSIACLQLVEQGKLHLDQPVHELLPEFGKIGLLQGWNEDGSPQLAQAGSEAAGASKKVTLRHLLTHTSGLCYDFLSPEILKWWEWKGIKPEQKGSKIRDIYSAPLITPPGKTWQYSPGIDWAGLLVAKASNLPSLGAYFNKHILPAVGEIAERWVYMSMRMPDSGNLVPIGSAPIDKAEDDLGGGGGRCSPREYIKVLESLLKNDGRLLKPETVDRYVFSPQLAEGNDKLGGHLQTELDKYWATLDGGRMLTGGYPLPAAPAATSPSGAGDLRPLAPTSPKDEEGRGTYEYNHSLVGALSRKKGSKSGQWSAHWGGLPNLQWWVDPRRGCVDLAKEFREGVLDAFGGKEKGAARESKL</sequence>
<dbReference type="GO" id="GO:0016787">
    <property type="term" value="F:hydrolase activity"/>
    <property type="evidence" value="ECO:0007669"/>
    <property type="project" value="UniProtKB-KW"/>
</dbReference>
<evidence type="ECO:0000313" key="5">
    <source>
        <dbReference type="EMBL" id="KPI40551.1"/>
    </source>
</evidence>
<dbReference type="GO" id="GO:0016746">
    <property type="term" value="F:acyltransferase activity"/>
    <property type="evidence" value="ECO:0007669"/>
    <property type="project" value="UniProtKB-KW"/>
</dbReference>
<accession>A0A0N0NMK0</accession>
<protein>
    <submittedName>
        <fullName evidence="5">Acyltransferase LovD</fullName>
    </submittedName>
</protein>
<gene>
    <name evidence="5" type="ORF">AB675_7566</name>
</gene>
<dbReference type="Gene3D" id="3.40.710.10">
    <property type="entry name" value="DD-peptidase/beta-lactamase superfamily"/>
    <property type="match status" value="1"/>
</dbReference>
<keyword evidence="5" id="KW-0808">Transferase</keyword>
<dbReference type="Pfam" id="PF00144">
    <property type="entry name" value="Beta-lactamase"/>
    <property type="match status" value="1"/>
</dbReference>
<name>A0A0N0NMK0_9EURO</name>
<evidence type="ECO:0000256" key="1">
    <source>
        <dbReference type="ARBA" id="ARBA00009009"/>
    </source>
</evidence>
<dbReference type="GeneID" id="28739825"/>
<dbReference type="Proteomes" id="UP000038010">
    <property type="component" value="Unassembled WGS sequence"/>
</dbReference>
<dbReference type="RefSeq" id="XP_018000514.1">
    <property type="nucleotide sequence ID" value="XM_018147945.1"/>
</dbReference>
<dbReference type="VEuPathDB" id="FungiDB:AB675_7566"/>
<keyword evidence="6" id="KW-1185">Reference proteome</keyword>
<dbReference type="SUPFAM" id="SSF56601">
    <property type="entry name" value="beta-lactamase/transpeptidase-like"/>
    <property type="match status" value="1"/>
</dbReference>
<reference evidence="5 6" key="1">
    <citation type="submission" date="2015-06" db="EMBL/GenBank/DDBJ databases">
        <title>Draft genome of the ant-associated black yeast Phialophora attae CBS 131958.</title>
        <authorList>
            <person name="Moreno L.F."/>
            <person name="Stielow B.J."/>
            <person name="de Hoog S."/>
            <person name="Vicente V.A."/>
            <person name="Weiss V.A."/>
            <person name="de Vries M."/>
            <person name="Cruz L.M."/>
            <person name="Souza E.M."/>
        </authorList>
    </citation>
    <scope>NUCLEOTIDE SEQUENCE [LARGE SCALE GENOMIC DNA]</scope>
    <source>
        <strain evidence="5 6">CBS 131958</strain>
    </source>
</reference>
<dbReference type="InterPro" id="IPR012338">
    <property type="entry name" value="Beta-lactam/transpept-like"/>
</dbReference>
<dbReference type="InterPro" id="IPR050789">
    <property type="entry name" value="Diverse_Enzym_Activities"/>
</dbReference>
<evidence type="ECO:0000259" key="4">
    <source>
        <dbReference type="Pfam" id="PF00144"/>
    </source>
</evidence>
<dbReference type="PANTHER" id="PTHR43283:SF17">
    <property type="entry name" value="(LOVD), PUTATIVE (AFU_ORTHOLOGUE AFUA_5G00920)-RELATED"/>
    <property type="match status" value="1"/>
</dbReference>
<evidence type="ECO:0000256" key="3">
    <source>
        <dbReference type="SAM" id="MobiDB-lite"/>
    </source>
</evidence>
<comment type="similarity">
    <text evidence="1">Belongs to the class-A beta-lactamase family.</text>
</comment>
<dbReference type="AlphaFoldDB" id="A0A0N0NMK0"/>
<dbReference type="OrthoDB" id="428260at2759"/>
<evidence type="ECO:0000313" key="6">
    <source>
        <dbReference type="Proteomes" id="UP000038010"/>
    </source>
</evidence>
<feature type="compositionally biased region" description="Low complexity" evidence="3">
    <location>
        <begin position="328"/>
        <end position="339"/>
    </location>
</feature>
<comment type="caution">
    <text evidence="5">The sequence shown here is derived from an EMBL/GenBank/DDBJ whole genome shotgun (WGS) entry which is preliminary data.</text>
</comment>
<feature type="domain" description="Beta-lactamase-related" evidence="4">
    <location>
        <begin position="21"/>
        <end position="286"/>
    </location>
</feature>
<feature type="region of interest" description="Disordered" evidence="3">
    <location>
        <begin position="328"/>
        <end position="357"/>
    </location>
</feature>